<name>A0A4Z2FQC0_9TELE</name>
<dbReference type="AlphaFoldDB" id="A0A4Z2FQC0"/>
<keyword evidence="3" id="KW-1185">Reference proteome</keyword>
<evidence type="ECO:0000256" key="1">
    <source>
        <dbReference type="SAM" id="MobiDB-lite"/>
    </source>
</evidence>
<dbReference type="Proteomes" id="UP000314294">
    <property type="component" value="Unassembled WGS sequence"/>
</dbReference>
<proteinExistence type="predicted"/>
<evidence type="ECO:0000313" key="3">
    <source>
        <dbReference type="Proteomes" id="UP000314294"/>
    </source>
</evidence>
<dbReference type="EMBL" id="SRLO01000974">
    <property type="protein sequence ID" value="TNN43338.1"/>
    <property type="molecule type" value="Genomic_DNA"/>
</dbReference>
<feature type="region of interest" description="Disordered" evidence="1">
    <location>
        <begin position="44"/>
        <end position="69"/>
    </location>
</feature>
<protein>
    <submittedName>
        <fullName evidence="2">Uncharacterized protein</fullName>
    </submittedName>
</protein>
<organism evidence="2 3">
    <name type="scientific">Liparis tanakae</name>
    <name type="common">Tanaka's snailfish</name>
    <dbReference type="NCBI Taxonomy" id="230148"/>
    <lineage>
        <taxon>Eukaryota</taxon>
        <taxon>Metazoa</taxon>
        <taxon>Chordata</taxon>
        <taxon>Craniata</taxon>
        <taxon>Vertebrata</taxon>
        <taxon>Euteleostomi</taxon>
        <taxon>Actinopterygii</taxon>
        <taxon>Neopterygii</taxon>
        <taxon>Teleostei</taxon>
        <taxon>Neoteleostei</taxon>
        <taxon>Acanthomorphata</taxon>
        <taxon>Eupercaria</taxon>
        <taxon>Perciformes</taxon>
        <taxon>Cottioidei</taxon>
        <taxon>Cottales</taxon>
        <taxon>Liparidae</taxon>
        <taxon>Liparis</taxon>
    </lineage>
</organism>
<sequence>MPRSLSRSPWVKNSSMMRSVHCRYSCSGLVCTVHHVLENLGEDKQSGAEGRGHMLHAEGPTQELSPSATHNSFRLTSSDFNELVELSSSRTPELVTFLVSTMVFRSASRFMCLDMSVARTWEHPEQSVSRRHRHKGIAPRVPLHATAHLRCR</sequence>
<reference evidence="2 3" key="1">
    <citation type="submission" date="2019-03" db="EMBL/GenBank/DDBJ databases">
        <title>First draft genome of Liparis tanakae, snailfish: a comprehensive survey of snailfish specific genes.</title>
        <authorList>
            <person name="Kim W."/>
            <person name="Song I."/>
            <person name="Jeong J.-H."/>
            <person name="Kim D."/>
            <person name="Kim S."/>
            <person name="Ryu S."/>
            <person name="Song J.Y."/>
            <person name="Lee S.K."/>
        </authorList>
    </citation>
    <scope>NUCLEOTIDE SEQUENCE [LARGE SCALE GENOMIC DNA]</scope>
    <source>
        <tissue evidence="2">Muscle</tissue>
    </source>
</reference>
<accession>A0A4Z2FQC0</accession>
<gene>
    <name evidence="2" type="ORF">EYF80_046464</name>
</gene>
<evidence type="ECO:0000313" key="2">
    <source>
        <dbReference type="EMBL" id="TNN43338.1"/>
    </source>
</evidence>
<feature type="compositionally biased region" description="Basic and acidic residues" evidence="1">
    <location>
        <begin position="44"/>
        <end position="56"/>
    </location>
</feature>
<comment type="caution">
    <text evidence="2">The sequence shown here is derived from an EMBL/GenBank/DDBJ whole genome shotgun (WGS) entry which is preliminary data.</text>
</comment>